<keyword evidence="4" id="KW-0412">Isoleucine biosynthesis</keyword>
<dbReference type="PANTHER" id="PTHR43538">
    <property type="entry name" value="ALPHA-IPM SYNTHASE/HOMOCITRATE SYNTHASE"/>
    <property type="match status" value="1"/>
</dbReference>
<dbReference type="InterPro" id="IPR013785">
    <property type="entry name" value="Aldolase_TIM"/>
</dbReference>
<evidence type="ECO:0000256" key="3">
    <source>
        <dbReference type="ARBA" id="ARBA00022605"/>
    </source>
</evidence>
<dbReference type="Pfam" id="PF08502">
    <property type="entry name" value="LeuA_dimer"/>
    <property type="match status" value="1"/>
</dbReference>
<dbReference type="RefSeq" id="WP_168719529.1">
    <property type="nucleotide sequence ID" value="NZ_CP042909.1"/>
</dbReference>
<evidence type="ECO:0000259" key="10">
    <source>
        <dbReference type="PROSITE" id="PS50991"/>
    </source>
</evidence>
<dbReference type="SMART" id="SM00917">
    <property type="entry name" value="LeuA_dimer"/>
    <property type="match status" value="1"/>
</dbReference>
<evidence type="ECO:0000256" key="4">
    <source>
        <dbReference type="ARBA" id="ARBA00022624"/>
    </source>
</evidence>
<dbReference type="SUPFAM" id="SSF110921">
    <property type="entry name" value="2-isopropylmalate synthase LeuA, allosteric (dimerisation) domain"/>
    <property type="match status" value="1"/>
</dbReference>
<dbReference type="InterPro" id="IPR005675">
    <property type="entry name" value="Citramal_synthase"/>
</dbReference>
<dbReference type="GO" id="GO:0009098">
    <property type="term" value="P:L-leucine biosynthetic process"/>
    <property type="evidence" value="ECO:0007669"/>
    <property type="project" value="InterPro"/>
</dbReference>
<evidence type="ECO:0000256" key="9">
    <source>
        <dbReference type="RuleBase" id="RU003523"/>
    </source>
</evidence>
<dbReference type="Pfam" id="PF00682">
    <property type="entry name" value="HMGL-like"/>
    <property type="match status" value="1"/>
</dbReference>
<dbReference type="KEGG" id="tmai:FVE67_04915"/>
<dbReference type="InterPro" id="IPR000891">
    <property type="entry name" value="PYR_CT"/>
</dbReference>
<feature type="domain" description="Pyruvate carboxyltransferase" evidence="10">
    <location>
        <begin position="5"/>
        <end position="272"/>
    </location>
</feature>
<dbReference type="GO" id="GO:0009097">
    <property type="term" value="P:isoleucine biosynthetic process"/>
    <property type="evidence" value="ECO:0007669"/>
    <property type="project" value="UniProtKB-UniRule"/>
</dbReference>
<keyword evidence="12" id="KW-1185">Reference proteome</keyword>
<dbReference type="NCBIfam" id="TIGR00977">
    <property type="entry name" value="citramal_synth"/>
    <property type="match status" value="1"/>
</dbReference>
<comment type="pathway">
    <text evidence="1">Amino-acid biosynthesis; L-isoleucine biosynthesis; 2-oxobutanoate from pyruvate: step 1/3.</text>
</comment>
<gene>
    <name evidence="11" type="ORF">FVE67_04915</name>
</gene>
<dbReference type="GO" id="GO:0043714">
    <property type="term" value="F:(R)-citramalate synthase activity"/>
    <property type="evidence" value="ECO:0007669"/>
    <property type="project" value="UniProtKB-UniRule"/>
</dbReference>
<dbReference type="GO" id="GO:0003852">
    <property type="term" value="F:2-isopropylmalate synthase activity"/>
    <property type="evidence" value="ECO:0007669"/>
    <property type="project" value="InterPro"/>
</dbReference>
<dbReference type="EMBL" id="CP042909">
    <property type="protein sequence ID" value="QJA06181.1"/>
    <property type="molecule type" value="Genomic_DNA"/>
</dbReference>
<reference evidence="11 12" key="1">
    <citation type="submission" date="2019-08" db="EMBL/GenBank/DDBJ databases">
        <title>Complete genome sequence of Thermosulfurimonas marina SU872T, an anaerobic thermophilic chemolithoautotrophic bacterium isolated from a shallow marine hydrothermal vent.</title>
        <authorList>
            <person name="Allioux M."/>
            <person name="Jebbar M."/>
            <person name="Slobodkina G."/>
            <person name="Slobodkin A."/>
            <person name="Moalic Y."/>
            <person name="Frolova A."/>
            <person name="Shao Z."/>
            <person name="Alain K."/>
        </authorList>
    </citation>
    <scope>NUCLEOTIDE SEQUENCE [LARGE SCALE GENOMIC DNA]</scope>
    <source>
        <strain evidence="11 12">SU872</strain>
    </source>
</reference>
<evidence type="ECO:0000313" key="12">
    <source>
        <dbReference type="Proteomes" id="UP000501253"/>
    </source>
</evidence>
<keyword evidence="5 9" id="KW-0808">Transferase</keyword>
<dbReference type="Gene3D" id="3.20.20.70">
    <property type="entry name" value="Aldolase class I"/>
    <property type="match status" value="1"/>
</dbReference>
<comment type="similarity">
    <text evidence="2 9">Belongs to the alpha-IPM synthase/homocitrate synthase family.</text>
</comment>
<evidence type="ECO:0000256" key="1">
    <source>
        <dbReference type="ARBA" id="ARBA00004743"/>
    </source>
</evidence>
<protein>
    <recommendedName>
        <fullName evidence="8">Citramalate synthase</fullName>
        <ecNumber evidence="8">2.3.3.21</ecNumber>
    </recommendedName>
</protein>
<dbReference type="PROSITE" id="PS00815">
    <property type="entry name" value="AIPM_HOMOCIT_SYNTH_1"/>
    <property type="match status" value="1"/>
</dbReference>
<accession>A0A6H1WSN5</accession>
<name>A0A6H1WSN5_9BACT</name>
<evidence type="ECO:0000256" key="7">
    <source>
        <dbReference type="ARBA" id="ARBA00048263"/>
    </source>
</evidence>
<comment type="catalytic activity">
    <reaction evidence="7">
        <text>pyruvate + acetyl-CoA + H2O = (3R)-citramalate + CoA + H(+)</text>
        <dbReference type="Rhea" id="RHEA:19045"/>
        <dbReference type="ChEBI" id="CHEBI:15361"/>
        <dbReference type="ChEBI" id="CHEBI:15377"/>
        <dbReference type="ChEBI" id="CHEBI:15378"/>
        <dbReference type="ChEBI" id="CHEBI:30934"/>
        <dbReference type="ChEBI" id="CHEBI:57287"/>
        <dbReference type="ChEBI" id="CHEBI:57288"/>
        <dbReference type="EC" id="2.3.3.21"/>
    </reaction>
</comment>
<dbReference type="Gene3D" id="1.10.238.260">
    <property type="match status" value="1"/>
</dbReference>
<dbReference type="Gene3D" id="3.30.160.270">
    <property type="match status" value="1"/>
</dbReference>
<organism evidence="11 12">
    <name type="scientific">Thermosulfurimonas marina</name>
    <dbReference type="NCBI Taxonomy" id="2047767"/>
    <lineage>
        <taxon>Bacteria</taxon>
        <taxon>Pseudomonadati</taxon>
        <taxon>Thermodesulfobacteriota</taxon>
        <taxon>Thermodesulfobacteria</taxon>
        <taxon>Thermodesulfobacteriales</taxon>
        <taxon>Thermodesulfobacteriaceae</taxon>
        <taxon>Thermosulfurimonas</taxon>
    </lineage>
</organism>
<dbReference type="CDD" id="cd07941">
    <property type="entry name" value="DRE_TIM_LeuA3"/>
    <property type="match status" value="1"/>
</dbReference>
<evidence type="ECO:0000256" key="6">
    <source>
        <dbReference type="ARBA" id="ARBA00023304"/>
    </source>
</evidence>
<dbReference type="Pfam" id="PF22617">
    <property type="entry name" value="HCS_D2"/>
    <property type="match status" value="1"/>
</dbReference>
<dbReference type="SUPFAM" id="SSF51569">
    <property type="entry name" value="Aldolase"/>
    <property type="match status" value="1"/>
</dbReference>
<dbReference type="EC" id="2.3.3.21" evidence="8"/>
<evidence type="ECO:0000313" key="11">
    <source>
        <dbReference type="EMBL" id="QJA06181.1"/>
    </source>
</evidence>
<dbReference type="AlphaFoldDB" id="A0A6H1WSN5"/>
<dbReference type="InterPro" id="IPR036230">
    <property type="entry name" value="LeuA_allosteric_dom_sf"/>
</dbReference>
<evidence type="ECO:0000256" key="5">
    <source>
        <dbReference type="ARBA" id="ARBA00022679"/>
    </source>
</evidence>
<dbReference type="UniPathway" id="UPA00047">
    <property type="reaction ID" value="UER00066"/>
</dbReference>
<keyword evidence="6" id="KW-0100">Branched-chain amino acid biosynthesis</keyword>
<dbReference type="PROSITE" id="PS50991">
    <property type="entry name" value="PYR_CT"/>
    <property type="match status" value="1"/>
</dbReference>
<evidence type="ECO:0000256" key="2">
    <source>
        <dbReference type="ARBA" id="ARBA00006154"/>
    </source>
</evidence>
<dbReference type="PANTHER" id="PTHR43538:SF1">
    <property type="entry name" value="(R)-CITRAMALATE SYNTHASE"/>
    <property type="match status" value="1"/>
</dbReference>
<evidence type="ECO:0000256" key="8">
    <source>
        <dbReference type="NCBIfam" id="TIGR00977"/>
    </source>
</evidence>
<dbReference type="Proteomes" id="UP000501253">
    <property type="component" value="Chromosome"/>
</dbReference>
<proteinExistence type="inferred from homology"/>
<keyword evidence="3" id="KW-0028">Amino-acid biosynthesis</keyword>
<dbReference type="InterPro" id="IPR013709">
    <property type="entry name" value="2-isopropylmalate_synth_dimer"/>
</dbReference>
<dbReference type="InterPro" id="IPR054691">
    <property type="entry name" value="LeuA/HCS_post-cat"/>
</dbReference>
<sequence>MSRKVEIYDTTLRDGTQAEEFNLSVEDKVRVALKLDELGIDYIEGGWPGSNPKDARFFREIRDYRLRHARIAAFGSTHHPRKEAHLDENLKALLEAKTPVVTIFGKTWTIHVKEALKTTLERNLEIIEASVRFLRPHVEKLFYDAEHFFDGFKEDPDYALETLKRAREAGADVLVLCDTNGGTLPHEIVEIIREVKKHLGKKTVFGIHAHNDSDCAVANSLAAVLEGAVQVQGTMNGVGERCGNANLCSIIPNLVLKMGYECEAGKNLHRLTEVSRFVFEVANLPHPRHLPYVGRSAFAHKGGVHVSAILRHPRTYEHIDPERVGNTRRVLVSDLSGRSNIVYKARQFGLELSAEDPVVGRIVEEVKKREAEGYEYEAAEASLELLMYQLLGEPKRYFELLGYRVLDLRPSEDGPPLVEATVVVRVPPGVGEVEHTAAVGNGPVNALDHALRKALERFYPQLKEMKLEDYKVRVLPGIPGTGARVRVLITSRDHHRQWGTVGVSEDILEASCQALIESYTYKLYLDRKAKGGS</sequence>
<dbReference type="InterPro" id="IPR002034">
    <property type="entry name" value="AIPM/Hcit_synth_CS"/>
</dbReference>